<evidence type="ECO:0000256" key="2">
    <source>
        <dbReference type="ARBA" id="ARBA00023128"/>
    </source>
</evidence>
<dbReference type="Pfam" id="PF03937">
    <property type="entry name" value="Sdh5"/>
    <property type="match status" value="1"/>
</dbReference>
<evidence type="ECO:0000256" key="3">
    <source>
        <dbReference type="ARBA" id="ARBA00023186"/>
    </source>
</evidence>
<gene>
    <name evidence="5" type="ORF">Ocin01_10888</name>
</gene>
<dbReference type="HAMAP" id="MF_03057">
    <property type="entry name" value="SDHAF2"/>
    <property type="match status" value="1"/>
</dbReference>
<dbReference type="InterPro" id="IPR036714">
    <property type="entry name" value="SDH_sf"/>
</dbReference>
<accession>A0A1D2MRT4</accession>
<comment type="subcellular location">
    <subcellularLocation>
        <location evidence="1 4">Mitochondrion matrix</location>
    </subcellularLocation>
</comment>
<dbReference type="GO" id="GO:0006099">
    <property type="term" value="P:tricarboxylic acid cycle"/>
    <property type="evidence" value="ECO:0007669"/>
    <property type="project" value="TreeGrafter"/>
</dbReference>
<sequence length="500" mass="56430">MSSGKLFQYGKSLVRLSSKSVNSTSSISSSLFIKNQYFNHLRNPRFYSSSSTPVPGDTSKEPFIPAYKQKEGESVETLRARLLYQSRKRGMLENGLLLSTFAAKFLNSMKEVELRDYDRLINLPSNDWDLYYWATGVKPIPKEFDTPILHKFINHVRNEDKESRLRQPDFFNEAYSIAHNMPLPDAKSSGLTISSFRTLRSKSGVSTKQSVLTASPADDDVNQRIPLTSDPSGIYSVLMTDSDMALAKRKFVKVSSIGEVEVAPDRIEFCIQITSAKPDMVAARESIRKRDDFIMLALKKLGVPDKGISTASMVKRYKLEDEAEDDDNILEVKILRDFEKQMAKSNGKAGGTPKDPMLEVERVKVVKELYVVCESMNQYMELFSIINEKLDHQVNVSPPVIRITPQSLQVHSQAAAKLAMSNGVQKASELLQSQKNLKATVGKLFYSVEDSLTISDIAEYQNISTSTTFETLRWKRNNKLIVCKLTSLFEVNTVKPRRVL</sequence>
<comment type="subunit">
    <text evidence="4">Interacts with the flavoprotein subunit within the SDH catalytic dimer.</text>
</comment>
<reference evidence="5 6" key="1">
    <citation type="journal article" date="2016" name="Genome Biol. Evol.">
        <title>Gene Family Evolution Reflects Adaptation to Soil Environmental Stressors in the Genome of the Collembolan Orchesella cincta.</title>
        <authorList>
            <person name="Faddeeva-Vakhrusheva A."/>
            <person name="Derks M.F."/>
            <person name="Anvar S.Y."/>
            <person name="Agamennone V."/>
            <person name="Suring W."/>
            <person name="Smit S."/>
            <person name="van Straalen N.M."/>
            <person name="Roelofs D."/>
        </authorList>
    </citation>
    <scope>NUCLEOTIDE SEQUENCE [LARGE SCALE GENOMIC DNA]</scope>
    <source>
        <tissue evidence="5">Mixed pool</tissue>
    </source>
</reference>
<dbReference type="EMBL" id="LJIJ01000619">
    <property type="protein sequence ID" value="ODM95797.1"/>
    <property type="molecule type" value="Genomic_DNA"/>
</dbReference>
<name>A0A1D2MRT4_ORCCI</name>
<dbReference type="PANTHER" id="PTHR12469:SF2">
    <property type="entry name" value="SUCCINATE DEHYDROGENASE ASSEMBLY FACTOR 2, MITOCHONDRIAL"/>
    <property type="match status" value="1"/>
</dbReference>
<dbReference type="OrthoDB" id="284292at2759"/>
<dbReference type="Proteomes" id="UP000094527">
    <property type="component" value="Unassembled WGS sequence"/>
</dbReference>
<evidence type="ECO:0000313" key="5">
    <source>
        <dbReference type="EMBL" id="ODM95797.1"/>
    </source>
</evidence>
<evidence type="ECO:0000256" key="4">
    <source>
        <dbReference type="HAMAP-Rule" id="MF_03057"/>
    </source>
</evidence>
<dbReference type="Gene3D" id="1.10.150.250">
    <property type="entry name" value="Flavinator of succinate dehydrogenase"/>
    <property type="match status" value="1"/>
</dbReference>
<dbReference type="GO" id="GO:0006121">
    <property type="term" value="P:mitochondrial electron transport, succinate to ubiquinone"/>
    <property type="evidence" value="ECO:0007669"/>
    <property type="project" value="UniProtKB-UniRule"/>
</dbReference>
<keyword evidence="6" id="KW-1185">Reference proteome</keyword>
<dbReference type="AlphaFoldDB" id="A0A1D2MRT4"/>
<proteinExistence type="inferred from homology"/>
<dbReference type="SUPFAM" id="SSF109910">
    <property type="entry name" value="YgfY-like"/>
    <property type="match status" value="1"/>
</dbReference>
<dbReference type="GO" id="GO:0034553">
    <property type="term" value="P:mitochondrial respiratory chain complex II assembly"/>
    <property type="evidence" value="ECO:0007669"/>
    <property type="project" value="TreeGrafter"/>
</dbReference>
<dbReference type="FunFam" id="1.10.150.250:FF:000002">
    <property type="entry name" value="Succinate dehydrogenase assembly factor 2, mitochondrial"/>
    <property type="match status" value="1"/>
</dbReference>
<protein>
    <recommendedName>
        <fullName evidence="4">Succinate dehydrogenase assembly factor 2, mitochondrial</fullName>
        <shortName evidence="4">SDH assembly factor 2</shortName>
        <shortName evidence="4">SDHAF2</shortName>
    </recommendedName>
</protein>
<comment type="function">
    <text evidence="4">Plays an essential role in the assembly of succinate dehydrogenase (SDH), an enzyme complex (also referred to as respiratory complex II) that is a component of both the tricarboxylic acid (TCA) cycle and the mitochondrial electron transport chain, and which couples the oxidation of succinate to fumarate with the reduction of ubiquinone (coenzyme Q) to ubiquinol. Required for flavinylation (covalent attachment of FAD) of the flavoprotein subunit of the SDH catalytic dimer.</text>
</comment>
<keyword evidence="3 4" id="KW-0143">Chaperone</keyword>
<dbReference type="InterPro" id="IPR028882">
    <property type="entry name" value="SDHAF2"/>
</dbReference>
<evidence type="ECO:0000256" key="1">
    <source>
        <dbReference type="ARBA" id="ARBA00004305"/>
    </source>
</evidence>
<dbReference type="InterPro" id="IPR005631">
    <property type="entry name" value="SDH"/>
</dbReference>
<dbReference type="PANTHER" id="PTHR12469">
    <property type="entry name" value="PROTEIN EMI5 HOMOLOG, MITOCHONDRIAL"/>
    <property type="match status" value="1"/>
</dbReference>
<dbReference type="GO" id="GO:0005759">
    <property type="term" value="C:mitochondrial matrix"/>
    <property type="evidence" value="ECO:0007669"/>
    <property type="project" value="UniProtKB-SubCell"/>
</dbReference>
<organism evidence="5 6">
    <name type="scientific">Orchesella cincta</name>
    <name type="common">Springtail</name>
    <name type="synonym">Podura cincta</name>
    <dbReference type="NCBI Taxonomy" id="48709"/>
    <lineage>
        <taxon>Eukaryota</taxon>
        <taxon>Metazoa</taxon>
        <taxon>Ecdysozoa</taxon>
        <taxon>Arthropoda</taxon>
        <taxon>Hexapoda</taxon>
        <taxon>Collembola</taxon>
        <taxon>Entomobryomorpha</taxon>
        <taxon>Entomobryoidea</taxon>
        <taxon>Orchesellidae</taxon>
        <taxon>Orchesellinae</taxon>
        <taxon>Orchesella</taxon>
    </lineage>
</organism>
<dbReference type="InterPro" id="IPR007497">
    <property type="entry name" value="SIMPL/DUF541"/>
</dbReference>
<keyword evidence="2 4" id="KW-0496">Mitochondrion</keyword>
<evidence type="ECO:0000313" key="6">
    <source>
        <dbReference type="Proteomes" id="UP000094527"/>
    </source>
</evidence>
<dbReference type="Pfam" id="PF04402">
    <property type="entry name" value="SIMPL"/>
    <property type="match status" value="1"/>
</dbReference>
<comment type="similarity">
    <text evidence="4">Belongs to the SDHAF2 family.</text>
</comment>
<comment type="caution">
    <text evidence="5">The sequence shown here is derived from an EMBL/GenBank/DDBJ whole genome shotgun (WGS) entry which is preliminary data.</text>
</comment>
<dbReference type="STRING" id="48709.A0A1D2MRT4"/>